<dbReference type="GO" id="GO:0046872">
    <property type="term" value="F:metal ion binding"/>
    <property type="evidence" value="ECO:0007669"/>
    <property type="project" value="UniProtKB-KW"/>
</dbReference>
<keyword evidence="12" id="KW-1185">Reference proteome</keyword>
<dbReference type="EMBL" id="UZAN01049896">
    <property type="protein sequence ID" value="VDP87808.1"/>
    <property type="molecule type" value="Genomic_DNA"/>
</dbReference>
<dbReference type="InterPro" id="IPR000555">
    <property type="entry name" value="JAMM/MPN+_dom"/>
</dbReference>
<dbReference type="GO" id="GO:0016020">
    <property type="term" value="C:membrane"/>
    <property type="evidence" value="ECO:0007669"/>
    <property type="project" value="TreeGrafter"/>
</dbReference>
<keyword evidence="5" id="KW-0833">Ubl conjugation pathway</keyword>
<organism evidence="13">
    <name type="scientific">Echinostoma caproni</name>
    <dbReference type="NCBI Taxonomy" id="27848"/>
    <lineage>
        <taxon>Eukaryota</taxon>
        <taxon>Metazoa</taxon>
        <taxon>Spiralia</taxon>
        <taxon>Lophotrochozoa</taxon>
        <taxon>Platyhelminthes</taxon>
        <taxon>Trematoda</taxon>
        <taxon>Digenea</taxon>
        <taxon>Plagiorchiida</taxon>
        <taxon>Echinostomata</taxon>
        <taxon>Echinostomatoidea</taxon>
        <taxon>Echinostomatidae</taxon>
        <taxon>Echinostoma</taxon>
    </lineage>
</organism>
<dbReference type="SUPFAM" id="SSF140856">
    <property type="entry name" value="USP8 N-terminal domain-like"/>
    <property type="match status" value="1"/>
</dbReference>
<evidence type="ECO:0000256" key="1">
    <source>
        <dbReference type="ARBA" id="ARBA00001947"/>
    </source>
</evidence>
<dbReference type="Gene3D" id="1.20.58.80">
    <property type="entry name" value="Phosphotransferase system, lactose/cellobiose-type IIA subunit"/>
    <property type="match status" value="1"/>
</dbReference>
<comment type="cofactor">
    <cofactor evidence="1">
        <name>Zn(2+)</name>
        <dbReference type="ChEBI" id="CHEBI:29105"/>
    </cofactor>
</comment>
<proteinExistence type="inferred from homology"/>
<evidence type="ECO:0000313" key="12">
    <source>
        <dbReference type="Proteomes" id="UP000272942"/>
    </source>
</evidence>
<accession>A0A183AVC6</accession>
<evidence type="ECO:0000259" key="10">
    <source>
        <dbReference type="PROSITE" id="PS50249"/>
    </source>
</evidence>
<dbReference type="InterPro" id="IPR044098">
    <property type="entry name" value="STAMBP/STALP-like_MPN"/>
</dbReference>
<evidence type="ECO:0000256" key="6">
    <source>
        <dbReference type="ARBA" id="ARBA00022801"/>
    </source>
</evidence>
<dbReference type="CDD" id="cd08066">
    <property type="entry name" value="MPN_AMSH_like"/>
    <property type="match status" value="1"/>
</dbReference>
<reference evidence="11 12" key="2">
    <citation type="submission" date="2018-11" db="EMBL/GenBank/DDBJ databases">
        <authorList>
            <consortium name="Pathogen Informatics"/>
        </authorList>
    </citation>
    <scope>NUCLEOTIDE SEQUENCE [LARGE SCALE GENOMIC DNA]</scope>
    <source>
        <strain evidence="11 12">Egypt</strain>
    </source>
</reference>
<dbReference type="GO" id="GO:0070536">
    <property type="term" value="P:protein K63-linked deubiquitination"/>
    <property type="evidence" value="ECO:0007669"/>
    <property type="project" value="InterPro"/>
</dbReference>
<dbReference type="Gene3D" id="3.40.140.10">
    <property type="entry name" value="Cytidine Deaminase, domain 2"/>
    <property type="match status" value="1"/>
</dbReference>
<evidence type="ECO:0000256" key="3">
    <source>
        <dbReference type="ARBA" id="ARBA00022670"/>
    </source>
</evidence>
<dbReference type="PANTHER" id="PTHR12947">
    <property type="entry name" value="AMSH-LIKE PROTEASE"/>
    <property type="match status" value="1"/>
</dbReference>
<dbReference type="SMART" id="SM00232">
    <property type="entry name" value="JAB_MPN"/>
    <property type="match status" value="1"/>
</dbReference>
<dbReference type="SUPFAM" id="SSF102712">
    <property type="entry name" value="JAB1/MPN domain"/>
    <property type="match status" value="1"/>
</dbReference>
<dbReference type="Pfam" id="PF01398">
    <property type="entry name" value="JAB"/>
    <property type="match status" value="1"/>
</dbReference>
<dbReference type="GO" id="GO:0140492">
    <property type="term" value="F:metal-dependent deubiquitinase activity"/>
    <property type="evidence" value="ECO:0007669"/>
    <property type="project" value="InterPro"/>
</dbReference>
<dbReference type="GO" id="GO:0005768">
    <property type="term" value="C:endosome"/>
    <property type="evidence" value="ECO:0007669"/>
    <property type="project" value="TreeGrafter"/>
</dbReference>
<evidence type="ECO:0000313" key="11">
    <source>
        <dbReference type="EMBL" id="VDP87808.1"/>
    </source>
</evidence>
<evidence type="ECO:0000256" key="2">
    <source>
        <dbReference type="ARBA" id="ARBA00010981"/>
    </source>
</evidence>
<dbReference type="GO" id="GO:0006508">
    <property type="term" value="P:proteolysis"/>
    <property type="evidence" value="ECO:0007669"/>
    <property type="project" value="UniProtKB-KW"/>
</dbReference>
<dbReference type="GO" id="GO:0061578">
    <property type="term" value="F:K63-linked deubiquitinase activity"/>
    <property type="evidence" value="ECO:0007669"/>
    <property type="project" value="InterPro"/>
</dbReference>
<evidence type="ECO:0000256" key="5">
    <source>
        <dbReference type="ARBA" id="ARBA00022786"/>
    </source>
</evidence>
<dbReference type="OrthoDB" id="3640at2759"/>
<reference evidence="13" key="1">
    <citation type="submission" date="2016-06" db="UniProtKB">
        <authorList>
            <consortium name="WormBaseParasite"/>
        </authorList>
    </citation>
    <scope>IDENTIFICATION</scope>
</reference>
<evidence type="ECO:0000256" key="8">
    <source>
        <dbReference type="ARBA" id="ARBA00023049"/>
    </source>
</evidence>
<gene>
    <name evidence="11" type="ORF">ECPE_LOCUS10911</name>
</gene>
<dbReference type="AlphaFoldDB" id="A0A183AVC6"/>
<evidence type="ECO:0000256" key="7">
    <source>
        <dbReference type="ARBA" id="ARBA00022833"/>
    </source>
</evidence>
<dbReference type="PROSITE" id="PS50249">
    <property type="entry name" value="MPN"/>
    <property type="match status" value="1"/>
</dbReference>
<dbReference type="InterPro" id="IPR037518">
    <property type="entry name" value="MPN"/>
</dbReference>
<sequence>MDPLSAHTSPAQTAEERLRVLSNIARDVELSPGLSIDQYLRAMLSMLRMIDMHIVENRQESAFVLASKFLTLFLEVLPKHKEFGKINSSDMTWWKQRCKATFRNAENLKESLLERYMAEHEDFLRKQDENEEREEDENGRLSGAEVDQDVRQLLPEPPPSPPPISTQPIGPVHVYTPPPHPRPVSYPSLPRVPELNTANTAVPKEHRCTQPPPIDRSLKPQTKSIPHGWLPVRMSFRLADRFLQLAEPNTTANRETCASLCGKLVGNEYRITDVVITKQSGTPDSCTTHNEEELFEYMEKRNLILLGWIHTHPSQTAFLSSVDQHTQLSYQIMLPEAISIVCSPKFNEVAAFSLNPGIGIPFVRQCKESGFHPHPKAVPIYEPCPHLIDDPNAPFTVVDLR</sequence>
<keyword evidence="3" id="KW-0645">Protease</keyword>
<dbReference type="Pfam" id="PF08969">
    <property type="entry name" value="USP8_dimer"/>
    <property type="match status" value="1"/>
</dbReference>
<feature type="domain" description="MPN" evidence="10">
    <location>
        <begin position="232"/>
        <end position="360"/>
    </location>
</feature>
<keyword evidence="6" id="KW-0378">Hydrolase</keyword>
<evidence type="ECO:0000256" key="9">
    <source>
        <dbReference type="SAM" id="MobiDB-lite"/>
    </source>
</evidence>
<evidence type="ECO:0000256" key="4">
    <source>
        <dbReference type="ARBA" id="ARBA00022723"/>
    </source>
</evidence>
<protein>
    <submittedName>
        <fullName evidence="13">MPN domain-containing protein</fullName>
    </submittedName>
</protein>
<keyword evidence="8" id="KW-0482">Metalloprotease</keyword>
<evidence type="ECO:0000313" key="13">
    <source>
        <dbReference type="WBParaSite" id="ECPE_0001094501-mRNA-1"/>
    </source>
</evidence>
<keyword evidence="7" id="KW-0862">Zinc</keyword>
<keyword evidence="4" id="KW-0479">Metal-binding</keyword>
<dbReference type="Proteomes" id="UP000272942">
    <property type="component" value="Unassembled WGS sequence"/>
</dbReference>
<dbReference type="InterPro" id="IPR015063">
    <property type="entry name" value="USP8_dimer"/>
</dbReference>
<name>A0A183AVC6_9TREM</name>
<dbReference type="WBParaSite" id="ECPE_0001094501-mRNA-1">
    <property type="protein sequence ID" value="ECPE_0001094501-mRNA-1"/>
    <property type="gene ID" value="ECPE_0001094501"/>
</dbReference>
<feature type="region of interest" description="Disordered" evidence="9">
    <location>
        <begin position="124"/>
        <end position="146"/>
    </location>
</feature>
<dbReference type="PANTHER" id="PTHR12947:SF13">
    <property type="entry name" value="FI19924P1"/>
    <property type="match status" value="1"/>
</dbReference>
<comment type="similarity">
    <text evidence="2">Belongs to the peptidase M67C family.</text>
</comment>